<keyword evidence="7" id="KW-0325">Glycoprotein</keyword>
<feature type="active site" description="Nucleophile" evidence="9">
    <location>
        <position position="178"/>
    </location>
</feature>
<dbReference type="PIRSF" id="PIRSF000862">
    <property type="entry name" value="Steryl_ester_lip"/>
    <property type="match status" value="1"/>
</dbReference>
<dbReference type="Gene3D" id="3.40.50.1820">
    <property type="entry name" value="alpha/beta hydrolase"/>
    <property type="match status" value="1"/>
</dbReference>
<sequence length="449" mass="51704">MILLKTLYWLLLVSLTKIICSAHFLPPNYSGDPEAIMDVPEIANRWGYPLETHSVITADGYILLLHRIPHGQNGSFFNSNTTRPVVFLQHGLLCTSSVWLMNMPHQSPAFILADYGYDVWMGNNRGNTYSREHINYDTSDYAYWRFSWKEMADYDLPAMIDYVLKVTGQPNLYYIGHSQGTLIMFSGLSQNRNLSHKIRKFYALAPVAKMLHVKGVFAWLGGSMFRNFKVLYFYMKSLLQLFSTMFADTEFLPNSIVSRVMTQIICGFPSRDSFCENFMFLLSGPDSNQMNKTRIGVYLAHNPAGTSTRNMMHFAQMVHSGRLAPYDYYIPLINKKHYGKPIPPLYNVSGITVPMNLYYSHADWISTDKDVEEYLLKNLPKKALKSVHRLTDFNHNDFLWGLRAPHEIFFPIADDIQADYQKLQIAHSAEPLFKKSKLRDVQSFLNASK</sequence>
<reference evidence="13" key="1">
    <citation type="submission" date="2017-02" db="UniProtKB">
        <authorList>
            <consortium name="WormBaseParasite"/>
        </authorList>
    </citation>
    <scope>IDENTIFICATION</scope>
</reference>
<feature type="signal peptide" evidence="10">
    <location>
        <begin position="1"/>
        <end position="22"/>
    </location>
</feature>
<keyword evidence="4" id="KW-0378">Hydrolase</keyword>
<keyword evidence="3 10" id="KW-0732">Signal</keyword>
<evidence type="ECO:0000256" key="6">
    <source>
        <dbReference type="ARBA" id="ARBA00023098"/>
    </source>
</evidence>
<evidence type="ECO:0000256" key="5">
    <source>
        <dbReference type="ARBA" id="ARBA00022963"/>
    </source>
</evidence>
<evidence type="ECO:0000313" key="12">
    <source>
        <dbReference type="Proteomes" id="UP000046393"/>
    </source>
</evidence>
<dbReference type="Proteomes" id="UP000046393">
    <property type="component" value="Unplaced"/>
</dbReference>
<name>A0A0N5ALW2_9BILA</name>
<protein>
    <submittedName>
        <fullName evidence="13">Abhydro_lipase domain-containing protein</fullName>
    </submittedName>
</protein>
<dbReference type="SUPFAM" id="SSF53474">
    <property type="entry name" value="alpha/beta-Hydrolases"/>
    <property type="match status" value="1"/>
</dbReference>
<evidence type="ECO:0000256" key="3">
    <source>
        <dbReference type="ARBA" id="ARBA00022729"/>
    </source>
</evidence>
<evidence type="ECO:0000256" key="4">
    <source>
        <dbReference type="ARBA" id="ARBA00022801"/>
    </source>
</evidence>
<dbReference type="AlphaFoldDB" id="A0A0N5ALW2"/>
<evidence type="ECO:0000313" key="13">
    <source>
        <dbReference type="WBParaSite" id="SMUV_0000554701-mRNA-1"/>
    </source>
</evidence>
<organism evidence="12 13">
    <name type="scientific">Syphacia muris</name>
    <dbReference type="NCBI Taxonomy" id="451379"/>
    <lineage>
        <taxon>Eukaryota</taxon>
        <taxon>Metazoa</taxon>
        <taxon>Ecdysozoa</taxon>
        <taxon>Nematoda</taxon>
        <taxon>Chromadorea</taxon>
        <taxon>Rhabditida</taxon>
        <taxon>Spirurina</taxon>
        <taxon>Oxyuridomorpha</taxon>
        <taxon>Oxyuroidea</taxon>
        <taxon>Oxyuridae</taxon>
        <taxon>Syphacia</taxon>
    </lineage>
</organism>
<dbReference type="STRING" id="451379.A0A0N5ALW2"/>
<keyword evidence="12" id="KW-1185">Reference proteome</keyword>
<evidence type="ECO:0000259" key="11">
    <source>
        <dbReference type="Pfam" id="PF04083"/>
    </source>
</evidence>
<keyword evidence="6" id="KW-0443">Lipid metabolism</keyword>
<feature type="chain" id="PRO_5005893227" evidence="10">
    <location>
        <begin position="23"/>
        <end position="449"/>
    </location>
</feature>
<evidence type="ECO:0000256" key="1">
    <source>
        <dbReference type="ARBA" id="ARBA00004227"/>
    </source>
</evidence>
<dbReference type="InterPro" id="IPR006693">
    <property type="entry name" value="AB_hydrolase_lipase"/>
</dbReference>
<dbReference type="InterPro" id="IPR025483">
    <property type="entry name" value="Lipase_euk"/>
</dbReference>
<evidence type="ECO:0000256" key="10">
    <source>
        <dbReference type="SAM" id="SignalP"/>
    </source>
</evidence>
<dbReference type="GO" id="GO:0043202">
    <property type="term" value="C:lysosomal lumen"/>
    <property type="evidence" value="ECO:0007669"/>
    <property type="project" value="UniProtKB-SubCell"/>
</dbReference>
<keyword evidence="8" id="KW-0458">Lysosome</keyword>
<dbReference type="PANTHER" id="PTHR11005">
    <property type="entry name" value="LYSOSOMAL ACID LIPASE-RELATED"/>
    <property type="match status" value="1"/>
</dbReference>
<dbReference type="Pfam" id="PF04083">
    <property type="entry name" value="Abhydro_lipase"/>
    <property type="match status" value="1"/>
</dbReference>
<comment type="similarity">
    <text evidence="2">Belongs to the AB hydrolase superfamily. Lipase family.</text>
</comment>
<feature type="active site" description="Charge relay system" evidence="9">
    <location>
        <position position="395"/>
    </location>
</feature>
<feature type="domain" description="Partial AB-hydrolase lipase" evidence="11">
    <location>
        <begin position="39"/>
        <end position="102"/>
    </location>
</feature>
<dbReference type="InterPro" id="IPR029058">
    <property type="entry name" value="AB_hydrolase_fold"/>
</dbReference>
<comment type="subcellular location">
    <subcellularLocation>
        <location evidence="1">Lysosome lumen</location>
    </subcellularLocation>
</comment>
<feature type="active site" description="Charge relay system" evidence="9">
    <location>
        <position position="363"/>
    </location>
</feature>
<evidence type="ECO:0000256" key="8">
    <source>
        <dbReference type="ARBA" id="ARBA00023228"/>
    </source>
</evidence>
<evidence type="ECO:0000256" key="7">
    <source>
        <dbReference type="ARBA" id="ARBA00023180"/>
    </source>
</evidence>
<evidence type="ECO:0000256" key="9">
    <source>
        <dbReference type="PIRSR" id="PIRSR000862-1"/>
    </source>
</evidence>
<dbReference type="GO" id="GO:0016788">
    <property type="term" value="F:hydrolase activity, acting on ester bonds"/>
    <property type="evidence" value="ECO:0007669"/>
    <property type="project" value="InterPro"/>
</dbReference>
<keyword evidence="5" id="KW-0442">Lipid degradation</keyword>
<proteinExistence type="inferred from homology"/>
<dbReference type="GO" id="GO:0016042">
    <property type="term" value="P:lipid catabolic process"/>
    <property type="evidence" value="ECO:0007669"/>
    <property type="project" value="UniProtKB-KW"/>
</dbReference>
<evidence type="ECO:0000256" key="2">
    <source>
        <dbReference type="ARBA" id="ARBA00010701"/>
    </source>
</evidence>
<accession>A0A0N5ALW2</accession>
<dbReference type="WBParaSite" id="SMUV_0000554701-mRNA-1">
    <property type="protein sequence ID" value="SMUV_0000554701-mRNA-1"/>
    <property type="gene ID" value="SMUV_0000554701"/>
</dbReference>
<dbReference type="FunFam" id="3.40.50.1820:FF:000021">
    <property type="entry name" value="Lipase"/>
    <property type="match status" value="1"/>
</dbReference>